<dbReference type="Proteomes" id="UP000886758">
    <property type="component" value="Unassembled WGS sequence"/>
</dbReference>
<evidence type="ECO:0008006" key="4">
    <source>
        <dbReference type="Google" id="ProtNLM"/>
    </source>
</evidence>
<feature type="transmembrane region" description="Helical" evidence="1">
    <location>
        <begin position="341"/>
        <end position="361"/>
    </location>
</feature>
<proteinExistence type="predicted"/>
<feature type="transmembrane region" description="Helical" evidence="1">
    <location>
        <begin position="276"/>
        <end position="295"/>
    </location>
</feature>
<sequence>MEYSTFEDLKTETKKLLSDNVNDRSFEVKITTLSDNFDLGLVDTFKTELAKMKNDILSDPSFQNTSTDLKDNESLKHYFILFFTLFTKYRRSKYSILNDFYHQFYLDALKCFEISQFIHWLAAFSADQTSNSLLTYRRELKKMIDNPLFSNHYGILNFYIEVTCLYFENQLDLKDTPETIALLSALLSKIESMSQQEPHSKYFLNQGRLLILLKRYEEGISCIDQAIHLVRLSFERQTILVEYQQYIAKAAMIKTYDLNKEKTDELNHVKIDNFKALTVMTTILGFLLGSINIFTNLITPAAIAAMMVCYFSLMLVLLSVCLFGLNLLANQKNKKYFQYDLGIFLSGVALFIVGILCAVYLT</sequence>
<comment type="caution">
    <text evidence="2">The sequence shown here is derived from an EMBL/GenBank/DDBJ whole genome shotgun (WGS) entry which is preliminary data.</text>
</comment>
<feature type="transmembrane region" description="Helical" evidence="1">
    <location>
        <begin position="301"/>
        <end position="329"/>
    </location>
</feature>
<evidence type="ECO:0000313" key="2">
    <source>
        <dbReference type="EMBL" id="HIT50031.1"/>
    </source>
</evidence>
<gene>
    <name evidence="2" type="ORF">IAD46_03290</name>
</gene>
<evidence type="ECO:0000313" key="3">
    <source>
        <dbReference type="Proteomes" id="UP000886758"/>
    </source>
</evidence>
<dbReference type="AlphaFoldDB" id="A0A9D1GSA0"/>
<keyword evidence="1" id="KW-0472">Membrane</keyword>
<keyword evidence="1" id="KW-1133">Transmembrane helix</keyword>
<protein>
    <recommendedName>
        <fullName evidence="4">Tetratricopeptide repeat protein</fullName>
    </recommendedName>
</protein>
<reference evidence="2" key="1">
    <citation type="submission" date="2020-10" db="EMBL/GenBank/DDBJ databases">
        <authorList>
            <person name="Gilroy R."/>
        </authorList>
    </citation>
    <scope>NUCLEOTIDE SEQUENCE</scope>
    <source>
        <strain evidence="2">ChiW17-6978</strain>
    </source>
</reference>
<keyword evidence="1" id="KW-0812">Transmembrane</keyword>
<name>A0A9D1GSA0_9MOLU</name>
<accession>A0A9D1GSA0</accession>
<organism evidence="2 3">
    <name type="scientific">Candidatus Pelethenecus faecipullorum</name>
    <dbReference type="NCBI Taxonomy" id="2840900"/>
    <lineage>
        <taxon>Bacteria</taxon>
        <taxon>Bacillati</taxon>
        <taxon>Mycoplasmatota</taxon>
        <taxon>Mollicutes</taxon>
        <taxon>Candidatus Pelethenecus</taxon>
    </lineage>
</organism>
<reference evidence="2" key="2">
    <citation type="journal article" date="2021" name="PeerJ">
        <title>Extensive microbial diversity within the chicken gut microbiome revealed by metagenomics and culture.</title>
        <authorList>
            <person name="Gilroy R."/>
            <person name="Ravi A."/>
            <person name="Getino M."/>
            <person name="Pursley I."/>
            <person name="Horton D.L."/>
            <person name="Alikhan N.F."/>
            <person name="Baker D."/>
            <person name="Gharbi K."/>
            <person name="Hall N."/>
            <person name="Watson M."/>
            <person name="Adriaenssens E.M."/>
            <person name="Foster-Nyarko E."/>
            <person name="Jarju S."/>
            <person name="Secka A."/>
            <person name="Antonio M."/>
            <person name="Oren A."/>
            <person name="Chaudhuri R.R."/>
            <person name="La Ragione R."/>
            <person name="Hildebrand F."/>
            <person name="Pallen M.J."/>
        </authorList>
    </citation>
    <scope>NUCLEOTIDE SEQUENCE</scope>
    <source>
        <strain evidence="2">ChiW17-6978</strain>
    </source>
</reference>
<evidence type="ECO:0000256" key="1">
    <source>
        <dbReference type="SAM" id="Phobius"/>
    </source>
</evidence>
<dbReference type="EMBL" id="DVLF01000102">
    <property type="protein sequence ID" value="HIT50031.1"/>
    <property type="molecule type" value="Genomic_DNA"/>
</dbReference>